<sequence>MTLLHTLQRAALGLACAITTSLSASAWAAPVTYHYEASPWAYWIDNSGHNFQTFANPVRAASLDFTVAAPLAANLGSQYNPVNVTGQLSAWSYDGGRDFTRVDSQSAANYFSLFLRTGSQGEILESRFYIGSAPITVPGLPSSAHASLYVDYSGTYLQERVDYNDYVRCQGFGLHGEPYCYAGSEGGYNQMNGGVWSVVAAADPAPDGHLPEPTSLALMAVASLGLTLRRRRR</sequence>
<feature type="signal peptide" evidence="1">
    <location>
        <begin position="1"/>
        <end position="28"/>
    </location>
</feature>
<evidence type="ECO:0000256" key="1">
    <source>
        <dbReference type="SAM" id="SignalP"/>
    </source>
</evidence>
<evidence type="ECO:0000259" key="2">
    <source>
        <dbReference type="Pfam" id="PF07589"/>
    </source>
</evidence>
<comment type="caution">
    <text evidence="3">The sequence shown here is derived from an EMBL/GenBank/DDBJ whole genome shotgun (WGS) entry which is preliminary data.</text>
</comment>
<feature type="domain" description="Ice-binding protein C-terminal" evidence="2">
    <location>
        <begin position="211"/>
        <end position="231"/>
    </location>
</feature>
<keyword evidence="1" id="KW-0732">Signal</keyword>
<protein>
    <submittedName>
        <fullName evidence="3">PEP-CTERM sorting domain-containing protein</fullName>
    </submittedName>
</protein>
<dbReference type="EMBL" id="JBDPZD010000001">
    <property type="protein sequence ID" value="MEO3690625.1"/>
    <property type="molecule type" value="Genomic_DNA"/>
</dbReference>
<proteinExistence type="predicted"/>
<dbReference type="NCBIfam" id="TIGR02595">
    <property type="entry name" value="PEP_CTERM"/>
    <property type="match status" value="1"/>
</dbReference>
<evidence type="ECO:0000313" key="3">
    <source>
        <dbReference type="EMBL" id="MEO3690625.1"/>
    </source>
</evidence>
<dbReference type="Proteomes" id="UP001495147">
    <property type="component" value="Unassembled WGS sequence"/>
</dbReference>
<gene>
    <name evidence="3" type="ORF">ABDJ85_04040</name>
</gene>
<evidence type="ECO:0000313" key="4">
    <source>
        <dbReference type="Proteomes" id="UP001495147"/>
    </source>
</evidence>
<reference evidence="3 4" key="1">
    <citation type="submission" date="2024-05" db="EMBL/GenBank/DDBJ databases">
        <title>Roseateles sp. DJS-2-20 16S ribosomal RNA gene Genome sequencing and assembly.</title>
        <authorList>
            <person name="Woo H."/>
        </authorList>
    </citation>
    <scope>NUCLEOTIDE SEQUENCE [LARGE SCALE GENOMIC DNA]</scope>
    <source>
        <strain evidence="3 4">DJS-2-20</strain>
    </source>
</reference>
<feature type="chain" id="PRO_5045806683" evidence="1">
    <location>
        <begin position="29"/>
        <end position="233"/>
    </location>
</feature>
<organism evidence="3 4">
    <name type="scientific">Roseateles paludis</name>
    <dbReference type="NCBI Taxonomy" id="3145238"/>
    <lineage>
        <taxon>Bacteria</taxon>
        <taxon>Pseudomonadati</taxon>
        <taxon>Pseudomonadota</taxon>
        <taxon>Betaproteobacteria</taxon>
        <taxon>Burkholderiales</taxon>
        <taxon>Sphaerotilaceae</taxon>
        <taxon>Roseateles</taxon>
    </lineage>
</organism>
<accession>A0ABV0FXI5</accession>
<name>A0ABV0FXI5_9BURK</name>
<dbReference type="RefSeq" id="WP_347703449.1">
    <property type="nucleotide sequence ID" value="NZ_JBDPZD010000001.1"/>
</dbReference>
<dbReference type="InterPro" id="IPR013424">
    <property type="entry name" value="Ice-binding_C"/>
</dbReference>
<keyword evidence="4" id="KW-1185">Reference proteome</keyword>
<dbReference type="Pfam" id="PF07589">
    <property type="entry name" value="PEP-CTERM"/>
    <property type="match status" value="1"/>
</dbReference>